<gene>
    <name evidence="2" type="ORF">H9650_07735</name>
</gene>
<accession>A0ABR8R8M3</accession>
<keyword evidence="1" id="KW-0812">Transmembrane</keyword>
<dbReference type="RefSeq" id="WP_144539824.1">
    <property type="nucleotide sequence ID" value="NZ_JACSQO010000003.1"/>
</dbReference>
<dbReference type="EMBL" id="JACSQO010000003">
    <property type="protein sequence ID" value="MBD7944007.1"/>
    <property type="molecule type" value="Genomic_DNA"/>
</dbReference>
<keyword evidence="1" id="KW-1133">Transmembrane helix</keyword>
<reference evidence="2 3" key="1">
    <citation type="submission" date="2020-08" db="EMBL/GenBank/DDBJ databases">
        <title>A Genomic Blueprint of the Chicken Gut Microbiome.</title>
        <authorList>
            <person name="Gilroy R."/>
            <person name="Ravi A."/>
            <person name="Getino M."/>
            <person name="Pursley I."/>
            <person name="Horton D.L."/>
            <person name="Alikhan N.-F."/>
            <person name="Baker D."/>
            <person name="Gharbi K."/>
            <person name="Hall N."/>
            <person name="Watson M."/>
            <person name="Adriaenssens E.M."/>
            <person name="Foster-Nyarko E."/>
            <person name="Jarju S."/>
            <person name="Secka A."/>
            <person name="Antonio M."/>
            <person name="Oren A."/>
            <person name="Chaudhuri R."/>
            <person name="La Ragione R.M."/>
            <person name="Hildebrand F."/>
            <person name="Pallen M.J."/>
        </authorList>
    </citation>
    <scope>NUCLEOTIDE SEQUENCE [LARGE SCALE GENOMIC DNA]</scope>
    <source>
        <strain evidence="2 3">Sa2BUA9</strain>
    </source>
</reference>
<feature type="transmembrane region" description="Helical" evidence="1">
    <location>
        <begin position="38"/>
        <end position="55"/>
    </location>
</feature>
<feature type="transmembrane region" description="Helical" evidence="1">
    <location>
        <begin position="7"/>
        <end position="26"/>
    </location>
</feature>
<name>A0ABR8R8M3_9BACI</name>
<organism evidence="2 3">
    <name type="scientific">Psychrobacillus faecigallinarum</name>
    <dbReference type="NCBI Taxonomy" id="2762235"/>
    <lineage>
        <taxon>Bacteria</taxon>
        <taxon>Bacillati</taxon>
        <taxon>Bacillota</taxon>
        <taxon>Bacilli</taxon>
        <taxon>Bacillales</taxon>
        <taxon>Bacillaceae</taxon>
        <taxon>Psychrobacillus</taxon>
    </lineage>
</organism>
<evidence type="ECO:0000313" key="3">
    <source>
        <dbReference type="Proteomes" id="UP000640786"/>
    </source>
</evidence>
<evidence type="ECO:0000313" key="2">
    <source>
        <dbReference type="EMBL" id="MBD7944007.1"/>
    </source>
</evidence>
<dbReference type="Proteomes" id="UP000640786">
    <property type="component" value="Unassembled WGS sequence"/>
</dbReference>
<sequence>MRVLLELIRVIFIFAIVGAMLGYFLKEMYIGIGTYTEKYNWLGSLAILILIFVLYRNKLQFSGWYKGKGRKKLPKIVSRILIFSSISLLLLPPVLSFLLN</sequence>
<protein>
    <submittedName>
        <fullName evidence="2">Uncharacterized protein</fullName>
    </submittedName>
</protein>
<keyword evidence="3" id="KW-1185">Reference proteome</keyword>
<keyword evidence="1" id="KW-0472">Membrane</keyword>
<proteinExistence type="predicted"/>
<feature type="transmembrane region" description="Helical" evidence="1">
    <location>
        <begin position="76"/>
        <end position="99"/>
    </location>
</feature>
<comment type="caution">
    <text evidence="2">The sequence shown here is derived from an EMBL/GenBank/DDBJ whole genome shotgun (WGS) entry which is preliminary data.</text>
</comment>
<evidence type="ECO:0000256" key="1">
    <source>
        <dbReference type="SAM" id="Phobius"/>
    </source>
</evidence>